<name>A0AC60W4D6_9ARCH</name>
<accession>A0AC60W4D6</accession>
<organism evidence="1 2">
    <name type="scientific">Candidatus Nitrosomaritimum aestuariumsis</name>
    <dbReference type="NCBI Taxonomy" id="3342354"/>
    <lineage>
        <taxon>Archaea</taxon>
        <taxon>Nitrososphaerota</taxon>
        <taxon>Nitrososphaeria</taxon>
        <taxon>Nitrosopumilales</taxon>
        <taxon>Nitrosopumilaceae</taxon>
        <taxon>Candidatus Nitrosomaritimum</taxon>
    </lineage>
</organism>
<sequence>MEIRQTPLSLLQKKSKMVFLSGSILASIGILLVTVGGSWDITNHLLNKPETFFSPPHAMM</sequence>
<dbReference type="EMBL" id="JACENC010000210">
    <property type="protein sequence ID" value="MBA4454386.1"/>
    <property type="molecule type" value="Genomic_DNA"/>
</dbReference>
<dbReference type="Proteomes" id="UP000526786">
    <property type="component" value="Unassembled WGS sequence"/>
</dbReference>
<gene>
    <name evidence="1" type="ORF">H2B05_05525</name>
</gene>
<comment type="caution">
    <text evidence="1">The sequence shown here is derived from an EMBL/GenBank/DDBJ whole genome shotgun (WGS) entry which is preliminary data.</text>
</comment>
<feature type="non-terminal residue" evidence="1">
    <location>
        <position position="60"/>
    </location>
</feature>
<reference evidence="1 2" key="1">
    <citation type="journal article" date="2020" name="Appl. Environ. Microbiol.">
        <title>Genomic Characteristics of a Novel Species of Ammonia-Oxidizing Archaea from the Jiulong River Estuary.</title>
        <authorList>
            <person name="Zou D."/>
            <person name="Wan R."/>
            <person name="Han L."/>
            <person name="Xu M.N."/>
            <person name="Liu Y."/>
            <person name="Liu H."/>
            <person name="Kao S.J."/>
            <person name="Li M."/>
        </authorList>
    </citation>
    <scope>NUCLEOTIDE SEQUENCE [LARGE SCALE GENOMIC DNA]</scope>
    <source>
        <strain evidence="1">W2bin3</strain>
    </source>
</reference>
<proteinExistence type="predicted"/>
<evidence type="ECO:0000313" key="1">
    <source>
        <dbReference type="EMBL" id="MBA4454386.1"/>
    </source>
</evidence>
<protein>
    <submittedName>
        <fullName evidence="1">Uncharacterized protein</fullName>
    </submittedName>
</protein>
<evidence type="ECO:0000313" key="2">
    <source>
        <dbReference type="Proteomes" id="UP000526786"/>
    </source>
</evidence>